<evidence type="ECO:0000313" key="2">
    <source>
        <dbReference type="EMBL" id="KAJ7352768.1"/>
    </source>
</evidence>
<evidence type="ECO:0000313" key="3">
    <source>
        <dbReference type="Proteomes" id="UP001163046"/>
    </source>
</evidence>
<accession>A0A9W9YLV1</accession>
<evidence type="ECO:0000256" key="1">
    <source>
        <dbReference type="SAM" id="MobiDB-lite"/>
    </source>
</evidence>
<organism evidence="2 3">
    <name type="scientific">Desmophyllum pertusum</name>
    <dbReference type="NCBI Taxonomy" id="174260"/>
    <lineage>
        <taxon>Eukaryota</taxon>
        <taxon>Metazoa</taxon>
        <taxon>Cnidaria</taxon>
        <taxon>Anthozoa</taxon>
        <taxon>Hexacorallia</taxon>
        <taxon>Scleractinia</taxon>
        <taxon>Caryophylliina</taxon>
        <taxon>Caryophylliidae</taxon>
        <taxon>Desmophyllum</taxon>
    </lineage>
</organism>
<name>A0A9W9YLV1_9CNID</name>
<keyword evidence="3" id="KW-1185">Reference proteome</keyword>
<dbReference type="EMBL" id="MU827348">
    <property type="protein sequence ID" value="KAJ7352768.1"/>
    <property type="molecule type" value="Genomic_DNA"/>
</dbReference>
<comment type="caution">
    <text evidence="2">The sequence shown here is derived from an EMBL/GenBank/DDBJ whole genome shotgun (WGS) entry which is preliminary data.</text>
</comment>
<proteinExistence type="predicted"/>
<dbReference type="AlphaFoldDB" id="A0A9W9YLV1"/>
<reference evidence="2" key="1">
    <citation type="submission" date="2023-01" db="EMBL/GenBank/DDBJ databases">
        <title>Genome assembly of the deep-sea coral Lophelia pertusa.</title>
        <authorList>
            <person name="Herrera S."/>
            <person name="Cordes E."/>
        </authorList>
    </citation>
    <scope>NUCLEOTIDE SEQUENCE</scope>
    <source>
        <strain evidence="2">USNM1676648</strain>
        <tissue evidence="2">Polyp</tissue>
    </source>
</reference>
<gene>
    <name evidence="2" type="ORF">OS493_034119</name>
</gene>
<feature type="compositionally biased region" description="Basic and acidic residues" evidence="1">
    <location>
        <begin position="93"/>
        <end position="121"/>
    </location>
</feature>
<feature type="region of interest" description="Disordered" evidence="1">
    <location>
        <begin position="93"/>
        <end position="130"/>
    </location>
</feature>
<dbReference type="Proteomes" id="UP001163046">
    <property type="component" value="Unassembled WGS sequence"/>
</dbReference>
<sequence>MEISEPVNQLTAASMAEVHKIDHDTGRDITGQEDTQHHQISFGELGFHLYGSLTGPVLFRLAVVQTVDLSNLFFGVLENTYVRENEYEDGAEHCNVGKDESVGHEANKKKPDVKQPEKNQTKEAAMPTRV</sequence>
<protein>
    <submittedName>
        <fullName evidence="2">Uncharacterized protein</fullName>
    </submittedName>
</protein>